<dbReference type="EMBL" id="JACIEE010000002">
    <property type="protein sequence ID" value="MBB3976058.1"/>
    <property type="molecule type" value="Genomic_DNA"/>
</dbReference>
<gene>
    <name evidence="2" type="ORF">GGQ64_001245</name>
</gene>
<evidence type="ECO:0000313" key="2">
    <source>
        <dbReference type="EMBL" id="MBB3976058.1"/>
    </source>
</evidence>
<organism evidence="2 3">
    <name type="scientific">Mycoplana azooxidifex</name>
    <dbReference type="NCBI Taxonomy" id="1636188"/>
    <lineage>
        <taxon>Bacteria</taxon>
        <taxon>Pseudomonadati</taxon>
        <taxon>Pseudomonadota</taxon>
        <taxon>Alphaproteobacteria</taxon>
        <taxon>Hyphomicrobiales</taxon>
        <taxon>Rhizobiaceae</taxon>
        <taxon>Mycoplana</taxon>
    </lineage>
</organism>
<feature type="compositionally biased region" description="Polar residues" evidence="1">
    <location>
        <begin position="19"/>
        <end position="41"/>
    </location>
</feature>
<dbReference type="RefSeq" id="WP_183800585.1">
    <property type="nucleotide sequence ID" value="NZ_JACIEE010000002.1"/>
</dbReference>
<sequence>MKIDSGRLTAYAYSFQQPRNFANDGDSSGSGRNASVASVSAPTVGPSLGTSILASSLWTLAASQDSSLGPSPREEFLEWADMDPAERLRAQILQSMGISEEDLAAMSPEERAAAEADIREAIKEKLGVTEAAAEAADDIAGTDL</sequence>
<proteinExistence type="predicted"/>
<keyword evidence="3" id="KW-1185">Reference proteome</keyword>
<reference evidence="2 3" key="1">
    <citation type="submission" date="2020-08" db="EMBL/GenBank/DDBJ databases">
        <title>Genomic Encyclopedia of Type Strains, Phase IV (KMG-IV): sequencing the most valuable type-strain genomes for metagenomic binning, comparative biology and taxonomic classification.</title>
        <authorList>
            <person name="Goeker M."/>
        </authorList>
    </citation>
    <scope>NUCLEOTIDE SEQUENCE [LARGE SCALE GENOMIC DNA]</scope>
    <source>
        <strain evidence="2 3">DSM 100211</strain>
    </source>
</reference>
<feature type="region of interest" description="Disordered" evidence="1">
    <location>
        <begin position="19"/>
        <end position="44"/>
    </location>
</feature>
<dbReference type="Proteomes" id="UP000574761">
    <property type="component" value="Unassembled WGS sequence"/>
</dbReference>
<dbReference type="AlphaFoldDB" id="A0A7W6D3F4"/>
<evidence type="ECO:0000256" key="1">
    <source>
        <dbReference type="SAM" id="MobiDB-lite"/>
    </source>
</evidence>
<comment type="caution">
    <text evidence="2">The sequence shown here is derived from an EMBL/GenBank/DDBJ whole genome shotgun (WGS) entry which is preliminary data.</text>
</comment>
<protein>
    <submittedName>
        <fullName evidence="2">Uncharacterized protein</fullName>
    </submittedName>
</protein>
<name>A0A7W6D3F4_9HYPH</name>
<evidence type="ECO:0000313" key="3">
    <source>
        <dbReference type="Proteomes" id="UP000574761"/>
    </source>
</evidence>
<accession>A0A7W6D3F4</accession>